<evidence type="ECO:0000256" key="6">
    <source>
        <dbReference type="ARBA" id="ARBA00024722"/>
    </source>
</evidence>
<feature type="domain" description="ABC transporter" evidence="7">
    <location>
        <begin position="8"/>
        <end position="239"/>
    </location>
</feature>
<evidence type="ECO:0000256" key="1">
    <source>
        <dbReference type="ARBA" id="ARBA00005417"/>
    </source>
</evidence>
<reference evidence="8" key="1">
    <citation type="submission" date="2020-07" db="EMBL/GenBank/DDBJ databases">
        <title>Huge and variable diversity of episymbiotic CPR bacteria and DPANN archaea in groundwater ecosystems.</title>
        <authorList>
            <person name="He C.Y."/>
            <person name="Keren R."/>
            <person name="Whittaker M."/>
            <person name="Farag I.F."/>
            <person name="Doudna J."/>
            <person name="Cate J.H.D."/>
            <person name="Banfield J.F."/>
        </authorList>
    </citation>
    <scope>NUCLEOTIDE SEQUENCE</scope>
    <source>
        <strain evidence="8">NC_groundwater_1818_Pr3_B-0.1um_66_35</strain>
    </source>
</reference>
<protein>
    <submittedName>
        <fullName evidence="8">ABC transporter ATP-binding protein</fullName>
    </submittedName>
</protein>
<dbReference type="CDD" id="cd03224">
    <property type="entry name" value="ABC_TM1139_LivF_branched"/>
    <property type="match status" value="1"/>
</dbReference>
<name>A0A933RZM4_RHOPL</name>
<dbReference type="GO" id="GO:0015807">
    <property type="term" value="P:L-amino acid transport"/>
    <property type="evidence" value="ECO:0007669"/>
    <property type="project" value="TreeGrafter"/>
</dbReference>
<sequence length="247" mass="26699">MMSTYPKLEIIDLSAGYADVPIVRDFSTRLAPGSITTLIGGNGAGKSTLLRAIYGTNRWFAGQIVLDGEPIQQLGPAERLKRGVGFVPQGRCNFPQMTVAENLKMGCYTLPGRKHQAAIARVTEQFPMLKRKWSELAGNLSGGEQQVLETAMVLLTGPQLLLLDEPSLGLSPKTQAEVFAVAKEIAGAGVTVLVVEQNVHGALLVSDTAIVMELGRKFLEGPAREVRDDPRIREAYLGGNIKETIEE</sequence>
<gene>
    <name evidence="8" type="ORF">HZA66_08040</name>
</gene>
<evidence type="ECO:0000256" key="2">
    <source>
        <dbReference type="ARBA" id="ARBA00022448"/>
    </source>
</evidence>
<comment type="similarity">
    <text evidence="1">Belongs to the ABC transporter superfamily.</text>
</comment>
<dbReference type="Proteomes" id="UP000782519">
    <property type="component" value="Unassembled WGS sequence"/>
</dbReference>
<dbReference type="PANTHER" id="PTHR43820:SF4">
    <property type="entry name" value="HIGH-AFFINITY BRANCHED-CHAIN AMINO ACID TRANSPORT ATP-BINDING PROTEIN LIVF"/>
    <property type="match status" value="1"/>
</dbReference>
<comment type="function">
    <text evidence="6">Involved in beta-(1--&gt;2)glucan export. Transmembrane domains (TMD) form a pore in the inner membrane and the ATP-binding domain (NBD) is responsible for energy generation.</text>
</comment>
<dbReference type="InterPro" id="IPR003439">
    <property type="entry name" value="ABC_transporter-like_ATP-bd"/>
</dbReference>
<keyword evidence="3" id="KW-0547">Nucleotide-binding</keyword>
<evidence type="ECO:0000313" key="9">
    <source>
        <dbReference type="Proteomes" id="UP000782519"/>
    </source>
</evidence>
<dbReference type="PANTHER" id="PTHR43820">
    <property type="entry name" value="HIGH-AFFINITY BRANCHED-CHAIN AMINO ACID TRANSPORT ATP-BINDING PROTEIN LIVF"/>
    <property type="match status" value="1"/>
</dbReference>
<dbReference type="SUPFAM" id="SSF52540">
    <property type="entry name" value="P-loop containing nucleoside triphosphate hydrolases"/>
    <property type="match status" value="1"/>
</dbReference>
<dbReference type="InterPro" id="IPR003593">
    <property type="entry name" value="AAA+_ATPase"/>
</dbReference>
<dbReference type="InterPro" id="IPR052156">
    <property type="entry name" value="BCAA_Transport_ATP-bd_LivF"/>
</dbReference>
<dbReference type="EMBL" id="JACRJB010000021">
    <property type="protein sequence ID" value="MBI5129378.1"/>
    <property type="molecule type" value="Genomic_DNA"/>
</dbReference>
<dbReference type="Gene3D" id="3.40.50.300">
    <property type="entry name" value="P-loop containing nucleotide triphosphate hydrolases"/>
    <property type="match status" value="1"/>
</dbReference>
<dbReference type="Pfam" id="PF00005">
    <property type="entry name" value="ABC_tran"/>
    <property type="match status" value="1"/>
</dbReference>
<evidence type="ECO:0000256" key="5">
    <source>
        <dbReference type="ARBA" id="ARBA00022970"/>
    </source>
</evidence>
<dbReference type="AlphaFoldDB" id="A0A933RZM4"/>
<evidence type="ECO:0000256" key="3">
    <source>
        <dbReference type="ARBA" id="ARBA00022741"/>
    </source>
</evidence>
<dbReference type="GO" id="GO:0015658">
    <property type="term" value="F:branched-chain amino acid transmembrane transporter activity"/>
    <property type="evidence" value="ECO:0007669"/>
    <property type="project" value="TreeGrafter"/>
</dbReference>
<evidence type="ECO:0000256" key="4">
    <source>
        <dbReference type="ARBA" id="ARBA00022840"/>
    </source>
</evidence>
<comment type="caution">
    <text evidence="8">The sequence shown here is derived from an EMBL/GenBank/DDBJ whole genome shotgun (WGS) entry which is preliminary data.</text>
</comment>
<dbReference type="PROSITE" id="PS50893">
    <property type="entry name" value="ABC_TRANSPORTER_2"/>
    <property type="match status" value="1"/>
</dbReference>
<accession>A0A933RZM4</accession>
<dbReference type="SMART" id="SM00382">
    <property type="entry name" value="AAA"/>
    <property type="match status" value="1"/>
</dbReference>
<keyword evidence="4 8" id="KW-0067">ATP-binding</keyword>
<proteinExistence type="inferred from homology"/>
<organism evidence="8 9">
    <name type="scientific">Rhodopseudomonas palustris</name>
    <dbReference type="NCBI Taxonomy" id="1076"/>
    <lineage>
        <taxon>Bacteria</taxon>
        <taxon>Pseudomonadati</taxon>
        <taxon>Pseudomonadota</taxon>
        <taxon>Alphaproteobacteria</taxon>
        <taxon>Hyphomicrobiales</taxon>
        <taxon>Nitrobacteraceae</taxon>
        <taxon>Rhodopseudomonas</taxon>
    </lineage>
</organism>
<dbReference type="GO" id="GO:0005524">
    <property type="term" value="F:ATP binding"/>
    <property type="evidence" value="ECO:0007669"/>
    <property type="project" value="UniProtKB-KW"/>
</dbReference>
<dbReference type="GO" id="GO:0016887">
    <property type="term" value="F:ATP hydrolysis activity"/>
    <property type="evidence" value="ECO:0007669"/>
    <property type="project" value="InterPro"/>
</dbReference>
<dbReference type="InterPro" id="IPR027417">
    <property type="entry name" value="P-loop_NTPase"/>
</dbReference>
<evidence type="ECO:0000313" key="8">
    <source>
        <dbReference type="EMBL" id="MBI5129378.1"/>
    </source>
</evidence>
<keyword evidence="2" id="KW-0813">Transport</keyword>
<keyword evidence="5" id="KW-0029">Amino-acid transport</keyword>
<evidence type="ECO:0000259" key="7">
    <source>
        <dbReference type="PROSITE" id="PS50893"/>
    </source>
</evidence>